<dbReference type="Proteomes" id="UP001371224">
    <property type="component" value="Unassembled WGS sequence"/>
</dbReference>
<reference evidence="1 2" key="1">
    <citation type="submission" date="2024-02" db="EMBL/GenBank/DDBJ databases">
        <authorList>
            <person name="Saticioglu I.B."/>
        </authorList>
    </citation>
    <scope>NUCLEOTIDE SEQUENCE [LARGE SCALE GENOMIC DNA]</scope>
    <source>
        <strain evidence="1 2">Mu-80</strain>
    </source>
</reference>
<keyword evidence="2" id="KW-1185">Reference proteome</keyword>
<dbReference type="RefSeq" id="WP_337333247.1">
    <property type="nucleotide sequence ID" value="NZ_JBBDGM010000015.1"/>
</dbReference>
<protein>
    <submittedName>
        <fullName evidence="1">Uncharacterized protein</fullName>
    </submittedName>
</protein>
<proteinExistence type="predicted"/>
<accession>A0ABU8LE39</accession>
<name>A0ABU8LE39_9MICO</name>
<gene>
    <name evidence="1" type="ORF">WDU99_14880</name>
</gene>
<evidence type="ECO:0000313" key="2">
    <source>
        <dbReference type="Proteomes" id="UP001371224"/>
    </source>
</evidence>
<evidence type="ECO:0000313" key="1">
    <source>
        <dbReference type="EMBL" id="MEJ1089600.1"/>
    </source>
</evidence>
<organism evidence="1 2">
    <name type="scientific">Microbacterium bandirmense</name>
    <dbReference type="NCBI Taxonomy" id="3122050"/>
    <lineage>
        <taxon>Bacteria</taxon>
        <taxon>Bacillati</taxon>
        <taxon>Actinomycetota</taxon>
        <taxon>Actinomycetes</taxon>
        <taxon>Micrococcales</taxon>
        <taxon>Microbacteriaceae</taxon>
        <taxon>Microbacterium</taxon>
    </lineage>
</organism>
<dbReference type="EMBL" id="JBBDGM010000015">
    <property type="protein sequence ID" value="MEJ1089600.1"/>
    <property type="molecule type" value="Genomic_DNA"/>
</dbReference>
<comment type="caution">
    <text evidence="1">The sequence shown here is derived from an EMBL/GenBank/DDBJ whole genome shotgun (WGS) entry which is preliminary data.</text>
</comment>
<sequence length="237" mass="26290">MLTGLLRIPGLILVPARRNRRIEILIAEDLVEEQPGFSDQIKQLALMLGANPIVHVTTVKDRGTITAKINSNNPHELIALGSAVDENIVSTFTRRNGDRDLHRAVCTSADAALQWLLDELPRIMGVGPGLMSYPEVEALPGRPILPVAKPTRCLHHGENHYVRDGETDWWWTRDFAQHGSDEKCVFKTYVLVDGELLWNTDHDADGDVIADKHKGRVGKKIAESATSSCGFPAKHLR</sequence>